<name>A0A5J6MQ24_9PROT</name>
<dbReference type="InterPro" id="IPR001647">
    <property type="entry name" value="HTH_TetR"/>
</dbReference>
<keyword evidence="1" id="KW-0805">Transcription regulation</keyword>
<dbReference type="EMBL" id="CP042906">
    <property type="protein sequence ID" value="QEX19493.1"/>
    <property type="molecule type" value="Genomic_DNA"/>
</dbReference>
<dbReference type="OrthoDB" id="9798857at2"/>
<proteinExistence type="predicted"/>
<evidence type="ECO:0000259" key="6">
    <source>
        <dbReference type="PROSITE" id="PS50977"/>
    </source>
</evidence>
<reference evidence="7 8" key="1">
    <citation type="submission" date="2019-08" db="EMBL/GenBank/DDBJ databases">
        <title>Hyperibacter terrae gen. nov., sp. nov. and Hyperibacter viscosus sp. nov., two new members in the family Rhodospirillaceae isolated from the rhizosphere of Hypericum perforatum.</title>
        <authorList>
            <person name="Noviana Z."/>
        </authorList>
    </citation>
    <scope>NUCLEOTIDE SEQUENCE [LARGE SCALE GENOMIC DNA]</scope>
    <source>
        <strain evidence="7 8">R5913</strain>
    </source>
</reference>
<accession>A0A5J6MQ24</accession>
<dbReference type="SUPFAM" id="SSF46689">
    <property type="entry name" value="Homeodomain-like"/>
    <property type="match status" value="1"/>
</dbReference>
<sequence>MRKSKQETAKTRQRIVKTAAAEFRRNGISETGLSELMAAAGLTHGGFYRHFESKDQLVAEACAAAVEPEMGSLLAACSHKAKGNVLEAIAANYLSTKHRDDPSGGCPFAALGSELARGDDETRAAATAGIVKLVDSLAERLDKTKAKPAKQRVLAALSMMIGALTLSRIVKDPKLSVDILLQARKHVAEL</sequence>
<keyword evidence="3" id="KW-0804">Transcription</keyword>
<dbReference type="InterPro" id="IPR009057">
    <property type="entry name" value="Homeodomain-like_sf"/>
</dbReference>
<dbReference type="InterPro" id="IPR054156">
    <property type="entry name" value="YxaF_TetR_C"/>
</dbReference>
<keyword evidence="8" id="KW-1185">Reference proteome</keyword>
<dbReference type="SUPFAM" id="SSF48498">
    <property type="entry name" value="Tetracyclin repressor-like, C-terminal domain"/>
    <property type="match status" value="1"/>
</dbReference>
<organism evidence="7 8">
    <name type="scientific">Hypericibacter terrae</name>
    <dbReference type="NCBI Taxonomy" id="2602015"/>
    <lineage>
        <taxon>Bacteria</taxon>
        <taxon>Pseudomonadati</taxon>
        <taxon>Pseudomonadota</taxon>
        <taxon>Alphaproteobacteria</taxon>
        <taxon>Rhodospirillales</taxon>
        <taxon>Dongiaceae</taxon>
        <taxon>Hypericibacter</taxon>
    </lineage>
</organism>
<keyword evidence="2 4" id="KW-0238">DNA-binding</keyword>
<dbReference type="Pfam" id="PF21993">
    <property type="entry name" value="TetR_C_13_2"/>
    <property type="match status" value="1"/>
</dbReference>
<protein>
    <submittedName>
        <fullName evidence="7">TetR family transcriptional regulator</fullName>
    </submittedName>
</protein>
<dbReference type="Gene3D" id="1.10.10.60">
    <property type="entry name" value="Homeodomain-like"/>
    <property type="match status" value="1"/>
</dbReference>
<evidence type="ECO:0000313" key="7">
    <source>
        <dbReference type="EMBL" id="QEX19493.1"/>
    </source>
</evidence>
<feature type="domain" description="HTH tetR-type" evidence="6">
    <location>
        <begin position="9"/>
        <end position="69"/>
    </location>
</feature>
<dbReference type="InterPro" id="IPR036271">
    <property type="entry name" value="Tet_transcr_reg_TetR-rel_C_sf"/>
</dbReference>
<evidence type="ECO:0000313" key="8">
    <source>
        <dbReference type="Proteomes" id="UP000326202"/>
    </source>
</evidence>
<keyword evidence="5" id="KW-1133">Transmembrane helix</keyword>
<keyword evidence="5" id="KW-0812">Transmembrane</keyword>
<gene>
    <name evidence="7" type="ORF">FRZ44_48070</name>
</gene>
<feature type="DNA-binding region" description="H-T-H motif" evidence="4">
    <location>
        <begin position="32"/>
        <end position="51"/>
    </location>
</feature>
<dbReference type="Gene3D" id="1.10.357.10">
    <property type="entry name" value="Tetracycline Repressor, domain 2"/>
    <property type="match status" value="1"/>
</dbReference>
<evidence type="ECO:0000256" key="1">
    <source>
        <dbReference type="ARBA" id="ARBA00023015"/>
    </source>
</evidence>
<dbReference type="RefSeq" id="WP_151179554.1">
    <property type="nucleotide sequence ID" value="NZ_CP042906.1"/>
</dbReference>
<dbReference type="AlphaFoldDB" id="A0A5J6MQ24"/>
<keyword evidence="5" id="KW-0472">Membrane</keyword>
<evidence type="ECO:0000256" key="2">
    <source>
        <dbReference type="ARBA" id="ARBA00023125"/>
    </source>
</evidence>
<feature type="transmembrane region" description="Helical" evidence="5">
    <location>
        <begin position="153"/>
        <end position="170"/>
    </location>
</feature>
<dbReference type="PANTHER" id="PTHR47506:SF7">
    <property type="entry name" value="TRANSCRIPTIONAL REGULATORY PROTEIN"/>
    <property type="match status" value="1"/>
</dbReference>
<evidence type="ECO:0000256" key="4">
    <source>
        <dbReference type="PROSITE-ProRule" id="PRU00335"/>
    </source>
</evidence>
<dbReference type="KEGG" id="htq:FRZ44_48070"/>
<dbReference type="GO" id="GO:0003677">
    <property type="term" value="F:DNA binding"/>
    <property type="evidence" value="ECO:0007669"/>
    <property type="project" value="UniProtKB-UniRule"/>
</dbReference>
<evidence type="ECO:0000256" key="3">
    <source>
        <dbReference type="ARBA" id="ARBA00023163"/>
    </source>
</evidence>
<dbReference type="PANTHER" id="PTHR47506">
    <property type="entry name" value="TRANSCRIPTIONAL REGULATORY PROTEIN"/>
    <property type="match status" value="1"/>
</dbReference>
<evidence type="ECO:0000256" key="5">
    <source>
        <dbReference type="SAM" id="Phobius"/>
    </source>
</evidence>
<dbReference type="PROSITE" id="PS50977">
    <property type="entry name" value="HTH_TETR_2"/>
    <property type="match status" value="1"/>
</dbReference>
<dbReference type="PRINTS" id="PR00455">
    <property type="entry name" value="HTHTETR"/>
</dbReference>
<dbReference type="Pfam" id="PF00440">
    <property type="entry name" value="TetR_N"/>
    <property type="match status" value="1"/>
</dbReference>
<dbReference type="Proteomes" id="UP000326202">
    <property type="component" value="Chromosome"/>
</dbReference>